<name>A0A645FI95_9ZZZZ</name>
<gene>
    <name evidence="1" type="ORF">SDC9_159486</name>
</gene>
<accession>A0A645FI95</accession>
<comment type="caution">
    <text evidence="1">The sequence shown here is derived from an EMBL/GenBank/DDBJ whole genome shotgun (WGS) entry which is preliminary data.</text>
</comment>
<proteinExistence type="predicted"/>
<evidence type="ECO:0000313" key="1">
    <source>
        <dbReference type="EMBL" id="MPN12174.1"/>
    </source>
</evidence>
<reference evidence="1" key="1">
    <citation type="submission" date="2019-08" db="EMBL/GenBank/DDBJ databases">
        <authorList>
            <person name="Kucharzyk K."/>
            <person name="Murdoch R.W."/>
            <person name="Higgins S."/>
            <person name="Loffler F."/>
        </authorList>
    </citation>
    <scope>NUCLEOTIDE SEQUENCE</scope>
</reference>
<dbReference type="EMBL" id="VSSQ01058467">
    <property type="protein sequence ID" value="MPN12174.1"/>
    <property type="molecule type" value="Genomic_DNA"/>
</dbReference>
<protein>
    <submittedName>
        <fullName evidence="1">Uncharacterized protein</fullName>
    </submittedName>
</protein>
<organism evidence="1">
    <name type="scientific">bioreactor metagenome</name>
    <dbReference type="NCBI Taxonomy" id="1076179"/>
    <lineage>
        <taxon>unclassified sequences</taxon>
        <taxon>metagenomes</taxon>
        <taxon>ecological metagenomes</taxon>
    </lineage>
</organism>
<sequence length="146" mass="16082">MALALILAGSAKGNSMVDKHVVADFRGLAYDDARAMVYDEAAAYFRTGVYLNISAQTRPLGDKARNEKETALIEPVGYPVIYRGVDAGVEQKYLDLASRGGVAMLVRAEKFAESCHIKPIPFKTKKRPSCHQAREATNLSRFHSHL</sequence>
<dbReference type="AlphaFoldDB" id="A0A645FI95"/>